<dbReference type="RefSeq" id="WP_193926838.1">
    <property type="nucleotide sequence ID" value="NZ_JADEYC010000005.1"/>
</dbReference>
<evidence type="ECO:0000313" key="2">
    <source>
        <dbReference type="Proteomes" id="UP000598360"/>
    </source>
</evidence>
<gene>
    <name evidence="1" type="ORF">IQ251_02895</name>
</gene>
<name>A0A929FZ51_9PSEU</name>
<dbReference type="EMBL" id="JADEYC010000005">
    <property type="protein sequence ID" value="MBE9373387.1"/>
    <property type="molecule type" value="Genomic_DNA"/>
</dbReference>
<accession>A0A929FZ51</accession>
<proteinExistence type="predicted"/>
<reference evidence="1" key="1">
    <citation type="submission" date="2020-10" db="EMBL/GenBank/DDBJ databases">
        <title>Diversity and distribution of actinomycetes associated with coral in the coast of Hainan.</title>
        <authorList>
            <person name="Li F."/>
        </authorList>
    </citation>
    <scope>NUCLEOTIDE SEQUENCE</scope>
    <source>
        <strain evidence="1">HNM0983</strain>
    </source>
</reference>
<sequence length="159" mass="16771">MRTRADTGAPLPALATAATAPVVLVSGLVTAGVRAARETGAVLSAIQSLPDLVRALDRLAPAADALAQLAEARSTLDELAAQVRHLPETLEQLRMLHEQVVAVACDLRALEPEIQGLAETTAALDESIRVLAGALGPLQGTTERVGRLVDRLPERRRRP</sequence>
<keyword evidence="2" id="KW-1185">Reference proteome</keyword>
<dbReference type="Proteomes" id="UP000598360">
    <property type="component" value="Unassembled WGS sequence"/>
</dbReference>
<evidence type="ECO:0000313" key="1">
    <source>
        <dbReference type="EMBL" id="MBE9373387.1"/>
    </source>
</evidence>
<comment type="caution">
    <text evidence="1">The sequence shown here is derived from an EMBL/GenBank/DDBJ whole genome shotgun (WGS) entry which is preliminary data.</text>
</comment>
<dbReference type="AlphaFoldDB" id="A0A929FZ51"/>
<protein>
    <submittedName>
        <fullName evidence="1">Uncharacterized protein</fullName>
    </submittedName>
</protein>
<organism evidence="1 2">
    <name type="scientific">Saccharopolyspora montiporae</name>
    <dbReference type="NCBI Taxonomy" id="2781240"/>
    <lineage>
        <taxon>Bacteria</taxon>
        <taxon>Bacillati</taxon>
        <taxon>Actinomycetota</taxon>
        <taxon>Actinomycetes</taxon>
        <taxon>Pseudonocardiales</taxon>
        <taxon>Pseudonocardiaceae</taxon>
        <taxon>Saccharopolyspora</taxon>
    </lineage>
</organism>